<keyword evidence="1" id="KW-1133">Transmembrane helix</keyword>
<name>A0A668UHB5_OREAU</name>
<sequence>VHPLDDVTAVVEDTANVLGVNSTGEVRVAVMFAVTRFYQKLISDEELGPHHFGVFIILVVVIFWEIILQLRLSSQNLLSKNILFLQSVREPVGPDRSEEVQRFSQPIGGVVLADHHVVAAARCHKDDGALNPLPAFVPLSSQRLEHVNVSVLLLSAVNQLIFIGTLKARLHTVVLPQLLSMWLILSFKNHVVLTEGWMYRAYVVGYYSSVHT</sequence>
<keyword evidence="1" id="KW-0812">Transmembrane</keyword>
<feature type="transmembrane region" description="Helical" evidence="1">
    <location>
        <begin position="52"/>
        <end position="70"/>
    </location>
</feature>
<organism evidence="2 3">
    <name type="scientific">Oreochromis aureus</name>
    <name type="common">Israeli tilapia</name>
    <name type="synonym">Chromis aureus</name>
    <dbReference type="NCBI Taxonomy" id="47969"/>
    <lineage>
        <taxon>Eukaryota</taxon>
        <taxon>Metazoa</taxon>
        <taxon>Chordata</taxon>
        <taxon>Craniata</taxon>
        <taxon>Vertebrata</taxon>
        <taxon>Euteleostomi</taxon>
        <taxon>Actinopterygii</taxon>
        <taxon>Neopterygii</taxon>
        <taxon>Teleostei</taxon>
        <taxon>Neoteleostei</taxon>
        <taxon>Acanthomorphata</taxon>
        <taxon>Ovalentaria</taxon>
        <taxon>Cichlomorphae</taxon>
        <taxon>Cichliformes</taxon>
        <taxon>Cichlidae</taxon>
        <taxon>African cichlids</taxon>
        <taxon>Pseudocrenilabrinae</taxon>
        <taxon>Oreochromini</taxon>
        <taxon>Oreochromis</taxon>
    </lineage>
</organism>
<evidence type="ECO:0000313" key="3">
    <source>
        <dbReference type="Proteomes" id="UP000472276"/>
    </source>
</evidence>
<dbReference type="Ensembl" id="ENSOABT00000038196.2">
    <property type="protein sequence ID" value="ENSOABP00000037172.1"/>
    <property type="gene ID" value="ENSOABG00000017045.2"/>
</dbReference>
<reference evidence="2" key="1">
    <citation type="submission" date="2025-08" db="UniProtKB">
        <authorList>
            <consortium name="Ensembl"/>
        </authorList>
    </citation>
    <scope>IDENTIFICATION</scope>
</reference>
<proteinExistence type="predicted"/>
<dbReference type="OMA" id="HHAQNVV"/>
<evidence type="ECO:0000256" key="1">
    <source>
        <dbReference type="SAM" id="Phobius"/>
    </source>
</evidence>
<dbReference type="Proteomes" id="UP000472276">
    <property type="component" value="Unassembled WGS sequence"/>
</dbReference>
<reference evidence="2" key="2">
    <citation type="submission" date="2025-09" db="UniProtKB">
        <authorList>
            <consortium name="Ensembl"/>
        </authorList>
    </citation>
    <scope>IDENTIFICATION</scope>
</reference>
<evidence type="ECO:0000313" key="2">
    <source>
        <dbReference type="Ensembl" id="ENSOABP00000037172.1"/>
    </source>
</evidence>
<keyword evidence="3" id="KW-1185">Reference proteome</keyword>
<keyword evidence="1" id="KW-0472">Membrane</keyword>
<accession>A0A668UHB5</accession>
<dbReference type="AlphaFoldDB" id="A0A668UHB5"/>
<protein>
    <submittedName>
        <fullName evidence="2">Uncharacterized protein</fullName>
    </submittedName>
</protein>